<keyword evidence="8 12" id="KW-1133">Transmembrane helix</keyword>
<proteinExistence type="inferred from homology"/>
<comment type="subcellular location">
    <subcellularLocation>
        <location evidence="2 12">Endoplasmic reticulum membrane</location>
    </subcellularLocation>
</comment>
<comment type="catalytic activity">
    <reaction evidence="11 12">
        <text>an alpha-D-Man-(1-&gt;3)-beta-D-Man-(1-&gt;4)-beta-D-GlcNAc-(1-&gt;4)-alpha-D-GlcNAc-diphospho-di-trans,poly-cis-dolichol + GDP-alpha-D-mannose = an alpha-D-Man-(1-&gt;3)-[alpha-D-Man-(1-&gt;6)]-beta-D-Man-(1-&gt;4)-beta-D-GlcNAc-(1-&gt;4)-alpha-D-GlcNAc-diphospho-di-trans,poly-cis-dolichol + GDP + H(+)</text>
        <dbReference type="Rhea" id="RHEA:29519"/>
        <dbReference type="Rhea" id="RHEA-COMP:19513"/>
        <dbReference type="Rhea" id="RHEA-COMP:19515"/>
        <dbReference type="ChEBI" id="CHEBI:15378"/>
        <dbReference type="ChEBI" id="CHEBI:57527"/>
        <dbReference type="ChEBI" id="CHEBI:58189"/>
        <dbReference type="ChEBI" id="CHEBI:132510"/>
        <dbReference type="ChEBI" id="CHEBI:132511"/>
        <dbReference type="EC" id="2.4.1.257"/>
    </reaction>
    <physiologicalReaction direction="left-to-right" evidence="11 12">
        <dbReference type="Rhea" id="RHEA:29520"/>
    </physiologicalReaction>
</comment>
<keyword evidence="9 12" id="KW-0472">Membrane</keyword>
<evidence type="ECO:0000259" key="14">
    <source>
        <dbReference type="Pfam" id="PF13439"/>
    </source>
</evidence>
<evidence type="ECO:0000256" key="8">
    <source>
        <dbReference type="ARBA" id="ARBA00022989"/>
    </source>
</evidence>
<dbReference type="Proteomes" id="UP001383192">
    <property type="component" value="Unassembled WGS sequence"/>
</dbReference>
<comment type="pathway">
    <text evidence="3 12">Protein modification; protein glycosylation.</text>
</comment>
<dbReference type="InterPro" id="IPR027054">
    <property type="entry name" value="ALG2"/>
</dbReference>
<dbReference type="AlphaFoldDB" id="A0AAW0CVD1"/>
<dbReference type="GO" id="GO:0004378">
    <property type="term" value="F:GDP-Man:Man(1)GlcNAc(2)-PP-Dol alpha-1,3-mannosyltransferase activity"/>
    <property type="evidence" value="ECO:0007669"/>
    <property type="project" value="UniProtKB-UniRule"/>
</dbReference>
<evidence type="ECO:0000256" key="4">
    <source>
        <dbReference type="ARBA" id="ARBA00022676"/>
    </source>
</evidence>
<protein>
    <recommendedName>
        <fullName evidence="12">Alpha-1,3/1,6-mannosyltransferase ALG2</fullName>
        <ecNumber evidence="12">2.4.1.132</ecNumber>
        <ecNumber evidence="12">2.4.1.257</ecNumber>
    </recommendedName>
    <alternativeName>
        <fullName evidence="12">GDP-Man:Man(1)GlcNAc(2)-PP-Dol alpha-1,3-mannosyltransferase</fullName>
    </alternativeName>
</protein>
<feature type="domain" description="Glycosyl transferase family 1" evidence="13">
    <location>
        <begin position="325"/>
        <end position="427"/>
    </location>
</feature>
<comment type="catalytic activity">
    <reaction evidence="10 12">
        <text>a beta-D-Man-(1-&gt;4)-beta-D-GlcNAc-(1-&gt;4)-alpha-D-GlcNAc-diphospho-di-trans,poly-cis-dolichol + GDP-alpha-D-mannose = an alpha-D-Man-(1-&gt;3)-beta-D-Man-(1-&gt;4)-beta-D-GlcNAc-(1-&gt;4)-alpha-D-GlcNAc-diphospho-di-trans,poly-cis-dolichol + GDP + H(+)</text>
        <dbReference type="Rhea" id="RHEA:29515"/>
        <dbReference type="Rhea" id="RHEA-COMP:19511"/>
        <dbReference type="Rhea" id="RHEA-COMP:19513"/>
        <dbReference type="ChEBI" id="CHEBI:15378"/>
        <dbReference type="ChEBI" id="CHEBI:57527"/>
        <dbReference type="ChEBI" id="CHEBI:58189"/>
        <dbReference type="ChEBI" id="CHEBI:58472"/>
        <dbReference type="ChEBI" id="CHEBI:132510"/>
        <dbReference type="EC" id="2.4.1.132"/>
    </reaction>
    <physiologicalReaction direction="left-to-right" evidence="10 12">
        <dbReference type="Rhea" id="RHEA:29516"/>
    </physiologicalReaction>
</comment>
<evidence type="ECO:0000256" key="12">
    <source>
        <dbReference type="RuleBase" id="RU367136"/>
    </source>
</evidence>
<comment type="caution">
    <text evidence="15">The sequence shown here is derived from an EMBL/GenBank/DDBJ whole genome shotgun (WGS) entry which is preliminary data.</text>
</comment>
<dbReference type="Pfam" id="PF00534">
    <property type="entry name" value="Glycos_transf_1"/>
    <property type="match status" value="1"/>
</dbReference>
<feature type="domain" description="Glycosyltransferase subfamily 4-like N-terminal" evidence="14">
    <location>
        <begin position="12"/>
        <end position="210"/>
    </location>
</feature>
<sequence length="482" mass="53602">MRIAFLHPDLGIGGAERLVVDAAVGLQNRGHDVHVYTSHHDSSHCFEETRDGTLRVHAIHPPVPRAILGKFHILLAHLRQLHLTYKLLTGSELPYDVYFVDQLSTCVPFLRILGKTRVVFYCHFPDKLLANGELIEEKGRGDGEIRFRMKKKGSLMKQLYRYPMDWLEEVTTRQADRILANSKFTSRVFKSYFPSIQQEPTIVYPGINIQAYTSEIDHSDPDIVTVTSLRPTLLSLNRFERKKNAALAVEAFARLRSRNKQSGQNMRLVLAGGYDPRLEDNVQTLKHLVDIVSYTHKLSFSVITPSNSSVAAPQPSTASTADADVIFLLNFTTAQRTALLRSPSTLCLLYTPANEHFGIGPVEGMICGVPVLACDSGGPVESLIEFPPSERTGWLRSPDPLLWADALHDIVSMSDAERQAVGARGRRRAQEVFGIEAMAASIERELEAAINMGRVEDGETLRVIGAILVGLIIALFIGPRVF</sequence>
<dbReference type="EMBL" id="JAYKXP010000026">
    <property type="protein sequence ID" value="KAK7044094.1"/>
    <property type="molecule type" value="Genomic_DNA"/>
</dbReference>
<evidence type="ECO:0000256" key="1">
    <source>
        <dbReference type="ARBA" id="ARBA00003142"/>
    </source>
</evidence>
<dbReference type="Pfam" id="PF13439">
    <property type="entry name" value="Glyco_transf_4"/>
    <property type="match status" value="1"/>
</dbReference>
<evidence type="ECO:0000256" key="6">
    <source>
        <dbReference type="ARBA" id="ARBA00022692"/>
    </source>
</evidence>
<dbReference type="EC" id="2.4.1.132" evidence="12"/>
<evidence type="ECO:0000313" key="15">
    <source>
        <dbReference type="EMBL" id="KAK7044094.1"/>
    </source>
</evidence>
<organism evidence="15 16">
    <name type="scientific">Paramarasmius palmivorus</name>
    <dbReference type="NCBI Taxonomy" id="297713"/>
    <lineage>
        <taxon>Eukaryota</taxon>
        <taxon>Fungi</taxon>
        <taxon>Dikarya</taxon>
        <taxon>Basidiomycota</taxon>
        <taxon>Agaricomycotina</taxon>
        <taxon>Agaricomycetes</taxon>
        <taxon>Agaricomycetidae</taxon>
        <taxon>Agaricales</taxon>
        <taxon>Marasmiineae</taxon>
        <taxon>Marasmiaceae</taxon>
        <taxon>Paramarasmius</taxon>
    </lineage>
</organism>
<dbReference type="PANTHER" id="PTHR45918:SF1">
    <property type="entry name" value="ALPHA-1,3_1,6-MANNOSYLTRANSFERASE ALG2"/>
    <property type="match status" value="1"/>
</dbReference>
<keyword evidence="6 12" id="KW-0812">Transmembrane</keyword>
<evidence type="ECO:0000256" key="2">
    <source>
        <dbReference type="ARBA" id="ARBA00004586"/>
    </source>
</evidence>
<keyword evidence="16" id="KW-1185">Reference proteome</keyword>
<evidence type="ECO:0000259" key="13">
    <source>
        <dbReference type="Pfam" id="PF00534"/>
    </source>
</evidence>
<evidence type="ECO:0000256" key="7">
    <source>
        <dbReference type="ARBA" id="ARBA00022824"/>
    </source>
</evidence>
<evidence type="ECO:0000256" key="9">
    <source>
        <dbReference type="ARBA" id="ARBA00023136"/>
    </source>
</evidence>
<evidence type="ECO:0000313" key="16">
    <source>
        <dbReference type="Proteomes" id="UP001383192"/>
    </source>
</evidence>
<dbReference type="PANTHER" id="PTHR45918">
    <property type="entry name" value="ALPHA-1,3/1,6-MANNOSYLTRANSFERASE ALG2"/>
    <property type="match status" value="1"/>
</dbReference>
<keyword evidence="4 12" id="KW-0328">Glycosyltransferase</keyword>
<gene>
    <name evidence="15" type="primary">ALG2</name>
    <name evidence="15" type="ORF">VNI00_007810</name>
</gene>
<comment type="similarity">
    <text evidence="12">Belongs to the glycosyltransferase group 1 family.</text>
</comment>
<evidence type="ECO:0000256" key="10">
    <source>
        <dbReference type="ARBA" id="ARBA00045103"/>
    </source>
</evidence>
<dbReference type="InterPro" id="IPR028098">
    <property type="entry name" value="Glyco_trans_4-like_N"/>
</dbReference>
<dbReference type="InterPro" id="IPR001296">
    <property type="entry name" value="Glyco_trans_1"/>
</dbReference>
<comment type="function">
    <text evidence="1 12">Mannosylates Man(2)GlcNAc(2)-dolichol diphosphate and Man(1)GlcNAc(2)-dolichol diphosphate to form Man(3)GlcNAc(2)-dolichol diphosphate.</text>
</comment>
<keyword evidence="7 12" id="KW-0256">Endoplasmic reticulum</keyword>
<dbReference type="Gene3D" id="3.40.50.2000">
    <property type="entry name" value="Glycogen Phosphorylase B"/>
    <property type="match status" value="2"/>
</dbReference>
<evidence type="ECO:0000256" key="11">
    <source>
        <dbReference type="ARBA" id="ARBA00045104"/>
    </source>
</evidence>
<name>A0AAW0CVD1_9AGAR</name>
<accession>A0AAW0CVD1</accession>
<reference evidence="15 16" key="1">
    <citation type="submission" date="2024-01" db="EMBL/GenBank/DDBJ databases">
        <title>A draft genome for a cacao thread blight-causing isolate of Paramarasmius palmivorus.</title>
        <authorList>
            <person name="Baruah I.K."/>
            <person name="Bukari Y."/>
            <person name="Amoako-Attah I."/>
            <person name="Meinhardt L.W."/>
            <person name="Bailey B.A."/>
            <person name="Cohen S.P."/>
        </authorList>
    </citation>
    <scope>NUCLEOTIDE SEQUENCE [LARGE SCALE GENOMIC DNA]</scope>
    <source>
        <strain evidence="15 16">GH-12</strain>
    </source>
</reference>
<feature type="transmembrane region" description="Helical" evidence="12">
    <location>
        <begin position="460"/>
        <end position="478"/>
    </location>
</feature>
<dbReference type="EC" id="2.4.1.257" evidence="12"/>
<evidence type="ECO:0000256" key="5">
    <source>
        <dbReference type="ARBA" id="ARBA00022679"/>
    </source>
</evidence>
<dbReference type="GO" id="GO:0005789">
    <property type="term" value="C:endoplasmic reticulum membrane"/>
    <property type="evidence" value="ECO:0007669"/>
    <property type="project" value="UniProtKB-SubCell"/>
</dbReference>
<dbReference type="GO" id="GO:0102704">
    <property type="term" value="F:GDP-Man:Man(2)GlcNAc(2)-PP-Dol alpha-1,6-mannosyltransferase activity"/>
    <property type="evidence" value="ECO:0007669"/>
    <property type="project" value="UniProtKB-UniRule"/>
</dbReference>
<dbReference type="SUPFAM" id="SSF53756">
    <property type="entry name" value="UDP-Glycosyltransferase/glycogen phosphorylase"/>
    <property type="match status" value="1"/>
</dbReference>
<dbReference type="CDD" id="cd03805">
    <property type="entry name" value="GT4_ALG2-like"/>
    <property type="match status" value="1"/>
</dbReference>
<evidence type="ECO:0000256" key="3">
    <source>
        <dbReference type="ARBA" id="ARBA00004922"/>
    </source>
</evidence>
<keyword evidence="5 12" id="KW-0808">Transferase</keyword>